<gene>
    <name evidence="1" type="ORF">AAAX94_14630</name>
</gene>
<reference evidence="1 2" key="1">
    <citation type="submission" date="2024-04" db="EMBL/GenBank/DDBJ databases">
        <title>Human intestinal bacterial collection.</title>
        <authorList>
            <person name="Pauvert C."/>
            <person name="Hitch T.C.A."/>
            <person name="Clavel T."/>
        </authorList>
    </citation>
    <scope>NUCLEOTIDE SEQUENCE [LARGE SCALE GENOMIC DNA]</scope>
    <source>
        <strain evidence="1 2">CLA-AA-H161</strain>
    </source>
</reference>
<name>A0ABV1CS05_9FIRM</name>
<evidence type="ECO:0000313" key="2">
    <source>
        <dbReference type="Proteomes" id="UP001470752"/>
    </source>
</evidence>
<protein>
    <submittedName>
        <fullName evidence="1">Uncharacterized protein</fullName>
    </submittedName>
</protein>
<organism evidence="1 2">
    <name type="scientific">Blautia acetigignens</name>
    <dbReference type="NCBI Taxonomy" id="2981783"/>
    <lineage>
        <taxon>Bacteria</taxon>
        <taxon>Bacillati</taxon>
        <taxon>Bacillota</taxon>
        <taxon>Clostridia</taxon>
        <taxon>Lachnospirales</taxon>
        <taxon>Lachnospiraceae</taxon>
        <taxon>Blautia</taxon>
    </lineage>
</organism>
<comment type="caution">
    <text evidence="1">The sequence shown here is derived from an EMBL/GenBank/DDBJ whole genome shotgun (WGS) entry which is preliminary data.</text>
</comment>
<dbReference type="RefSeq" id="WP_349084365.1">
    <property type="nucleotide sequence ID" value="NZ_JBBNFW010000187.1"/>
</dbReference>
<evidence type="ECO:0000313" key="1">
    <source>
        <dbReference type="EMBL" id="MEQ2414247.1"/>
    </source>
</evidence>
<keyword evidence="2" id="KW-1185">Reference proteome</keyword>
<accession>A0ABV1CS05</accession>
<proteinExistence type="predicted"/>
<dbReference type="Proteomes" id="UP001470752">
    <property type="component" value="Unassembled WGS sequence"/>
</dbReference>
<dbReference type="EMBL" id="JBBNFW010000187">
    <property type="protein sequence ID" value="MEQ2414247.1"/>
    <property type="molecule type" value="Genomic_DNA"/>
</dbReference>
<sequence>MSENTTQNMDVAAKNAGTEEVAGTAIAKAAETAVAEVKPNGAAYITTLLNNTFEEFQKANDGLDLDFVYMGSWLTVDKKGDFVDKDDDSIKYKDHIDVIIGKGEKRWSLWGLQNSPEDGQLIVACREKEDAVQQLTAWLQENPETAERYSVEDLELRYMASVVPVDALSEADGIPKIYIMSFAPTATIAYGKYAMNVFRGAYKKIGIPARTGLTSVVTRLSTEEQRSRTDASVSWLAIKFEAMGVFNPEDYTTK</sequence>